<dbReference type="eggNOG" id="COG1835">
    <property type="taxonomic scope" value="Bacteria"/>
</dbReference>
<feature type="transmembrane region" description="Helical" evidence="1">
    <location>
        <begin position="79"/>
        <end position="96"/>
    </location>
</feature>
<dbReference type="EMBL" id="CP001681">
    <property type="protein sequence ID" value="ACU04188.1"/>
    <property type="molecule type" value="Genomic_DNA"/>
</dbReference>
<dbReference type="AlphaFoldDB" id="C6XWA9"/>
<keyword evidence="1" id="KW-1133">Transmembrane helix</keyword>
<dbReference type="PANTHER" id="PTHR23028">
    <property type="entry name" value="ACETYLTRANSFERASE"/>
    <property type="match status" value="1"/>
</dbReference>
<dbReference type="STRING" id="485917.Phep_1980"/>
<keyword evidence="1" id="KW-0812">Transmembrane</keyword>
<keyword evidence="4" id="KW-1185">Reference proteome</keyword>
<dbReference type="PANTHER" id="PTHR23028:SF134">
    <property type="entry name" value="PUTATIVE (AFU_ORTHOLOGUE AFUA_4G08520)-RELATED"/>
    <property type="match status" value="1"/>
</dbReference>
<dbReference type="Pfam" id="PF01757">
    <property type="entry name" value="Acyl_transf_3"/>
    <property type="match status" value="1"/>
</dbReference>
<feature type="transmembrane region" description="Helical" evidence="1">
    <location>
        <begin position="249"/>
        <end position="269"/>
    </location>
</feature>
<evidence type="ECO:0000313" key="3">
    <source>
        <dbReference type="EMBL" id="ACU04188.1"/>
    </source>
</evidence>
<dbReference type="OrthoDB" id="9796461at2"/>
<feature type="transmembrane region" description="Helical" evidence="1">
    <location>
        <begin position="108"/>
        <end position="127"/>
    </location>
</feature>
<reference evidence="3 4" key="1">
    <citation type="journal article" date="2009" name="Stand. Genomic Sci.">
        <title>Complete genome sequence of Pedobacter heparinus type strain (HIM 762-3).</title>
        <authorList>
            <person name="Han C."/>
            <person name="Spring S."/>
            <person name="Lapidus A."/>
            <person name="Del Rio T.G."/>
            <person name="Tice H."/>
            <person name="Copeland A."/>
            <person name="Cheng J.F."/>
            <person name="Lucas S."/>
            <person name="Chen F."/>
            <person name="Nolan M."/>
            <person name="Bruce D."/>
            <person name="Goodwin L."/>
            <person name="Pitluck S."/>
            <person name="Ivanova N."/>
            <person name="Mavromatis K."/>
            <person name="Mikhailova N."/>
            <person name="Pati A."/>
            <person name="Chen A."/>
            <person name="Palaniappan K."/>
            <person name="Land M."/>
            <person name="Hauser L."/>
            <person name="Chang Y.J."/>
            <person name="Jeffries C.C."/>
            <person name="Saunders E."/>
            <person name="Chertkov O."/>
            <person name="Brettin T."/>
            <person name="Goker M."/>
            <person name="Rohde M."/>
            <person name="Bristow J."/>
            <person name="Eisen J.A."/>
            <person name="Markowitz V."/>
            <person name="Hugenholtz P."/>
            <person name="Kyrpides N.C."/>
            <person name="Klenk H.P."/>
            <person name="Detter J.C."/>
        </authorList>
    </citation>
    <scope>NUCLEOTIDE SEQUENCE [LARGE SCALE GENOMIC DNA]</scope>
    <source>
        <strain evidence="4">ATCC 13125 / DSM 2366 / CIP 104194 / JCM 7457 / NBRC 12017 / NCIMB 9290 / NRRL B-14731 / HIM 762-3</strain>
    </source>
</reference>
<dbReference type="GO" id="GO:0016747">
    <property type="term" value="F:acyltransferase activity, transferring groups other than amino-acyl groups"/>
    <property type="evidence" value="ECO:0007669"/>
    <property type="project" value="InterPro"/>
</dbReference>
<protein>
    <submittedName>
        <fullName evidence="3">Acyltransferase 3</fullName>
    </submittedName>
</protein>
<dbReference type="InterPro" id="IPR050879">
    <property type="entry name" value="Acyltransferase_3"/>
</dbReference>
<feature type="transmembrane region" description="Helical" evidence="1">
    <location>
        <begin position="314"/>
        <end position="334"/>
    </location>
</feature>
<name>C6XWA9_PEDHD</name>
<keyword evidence="3" id="KW-0808">Transferase</keyword>
<keyword evidence="1" id="KW-0472">Membrane</keyword>
<feature type="transmembrane region" description="Helical" evidence="1">
    <location>
        <begin position="7"/>
        <end position="25"/>
    </location>
</feature>
<evidence type="ECO:0000256" key="1">
    <source>
        <dbReference type="SAM" id="Phobius"/>
    </source>
</evidence>
<keyword evidence="3" id="KW-0012">Acyltransferase</keyword>
<accession>C6XWA9</accession>
<proteinExistence type="predicted"/>
<dbReference type="Proteomes" id="UP000000852">
    <property type="component" value="Chromosome"/>
</dbReference>
<feature type="transmembrane region" description="Helical" evidence="1">
    <location>
        <begin position="37"/>
        <end position="59"/>
    </location>
</feature>
<sequence length="352" mass="39538">MKKHFEILDGLRGLAAIIVTIYHLLEGIAGTYDVNPFHHAYLAVDFFFLLSGFVIGHAYDSRWDTMTISQFLMIRLQRLHPLVVLGTVIGALTYIYDPFVGNNQQVGTVAIAVAFILGILLVPAPTLPNRWHETHSLNGPAWSLFQEYLINICYAFWGRKMKIKTLVVFVAGSAIALTITAVHYGDLQGGWSWQNIWVGPVRVTFPFFAGLLIYRLNLLVNIKFPFLLTSLLLLVVFVVPHIPRFRTNGLFDAACVILVFPLIISIGAGSHVKGKLAATCLFMGQISYPLYLLHYPFVHLYIHWVTDKKPGSTMAALVACILILSLIVGSWIILKVYDIPVRKKLAYFLKRP</sequence>
<gene>
    <name evidence="3" type="ordered locus">Phep_1980</name>
</gene>
<organism evidence="3 4">
    <name type="scientific">Pedobacter heparinus (strain ATCC 13125 / DSM 2366 / CIP 104194 / JCM 7457 / NBRC 12017 / NCIMB 9290 / NRRL B-14731 / HIM 762-3)</name>
    <dbReference type="NCBI Taxonomy" id="485917"/>
    <lineage>
        <taxon>Bacteria</taxon>
        <taxon>Pseudomonadati</taxon>
        <taxon>Bacteroidota</taxon>
        <taxon>Sphingobacteriia</taxon>
        <taxon>Sphingobacteriales</taxon>
        <taxon>Sphingobacteriaceae</taxon>
        <taxon>Pedobacter</taxon>
    </lineage>
</organism>
<dbReference type="InterPro" id="IPR002656">
    <property type="entry name" value="Acyl_transf_3_dom"/>
</dbReference>
<feature type="domain" description="Acyltransferase 3" evidence="2">
    <location>
        <begin position="8"/>
        <end position="334"/>
    </location>
</feature>
<feature type="transmembrane region" description="Helical" evidence="1">
    <location>
        <begin position="166"/>
        <end position="184"/>
    </location>
</feature>
<dbReference type="KEGG" id="phe:Phep_1980"/>
<feature type="transmembrane region" description="Helical" evidence="1">
    <location>
        <begin position="196"/>
        <end position="214"/>
    </location>
</feature>
<dbReference type="RefSeq" id="WP_015807802.1">
    <property type="nucleotide sequence ID" value="NC_013061.1"/>
</dbReference>
<feature type="transmembrane region" description="Helical" evidence="1">
    <location>
        <begin position="226"/>
        <end position="243"/>
    </location>
</feature>
<evidence type="ECO:0000313" key="4">
    <source>
        <dbReference type="Proteomes" id="UP000000852"/>
    </source>
</evidence>
<feature type="transmembrane region" description="Helical" evidence="1">
    <location>
        <begin position="276"/>
        <end position="294"/>
    </location>
</feature>
<evidence type="ECO:0000259" key="2">
    <source>
        <dbReference type="Pfam" id="PF01757"/>
    </source>
</evidence>
<dbReference type="HOGENOM" id="CLU_005679_2_1_10"/>